<name>A0AAE0TEY6_9BIVA</name>
<reference evidence="1" key="2">
    <citation type="journal article" date="2021" name="Genome Biol. Evol.">
        <title>Developing a high-quality reference genome for a parasitic bivalve with doubly uniparental inheritance (Bivalvia: Unionida).</title>
        <authorList>
            <person name="Smith C.H."/>
        </authorList>
    </citation>
    <scope>NUCLEOTIDE SEQUENCE</scope>
    <source>
        <strain evidence="1">CHS0354</strain>
        <tissue evidence="1">Mantle</tissue>
    </source>
</reference>
<dbReference type="EMBL" id="JAEAOA010002356">
    <property type="protein sequence ID" value="KAK3608650.1"/>
    <property type="molecule type" value="Genomic_DNA"/>
</dbReference>
<gene>
    <name evidence="1" type="ORF">CHS0354_042658</name>
</gene>
<evidence type="ECO:0000313" key="1">
    <source>
        <dbReference type="EMBL" id="KAK3608650.1"/>
    </source>
</evidence>
<organism evidence="1 2">
    <name type="scientific">Potamilus streckersoni</name>
    <dbReference type="NCBI Taxonomy" id="2493646"/>
    <lineage>
        <taxon>Eukaryota</taxon>
        <taxon>Metazoa</taxon>
        <taxon>Spiralia</taxon>
        <taxon>Lophotrochozoa</taxon>
        <taxon>Mollusca</taxon>
        <taxon>Bivalvia</taxon>
        <taxon>Autobranchia</taxon>
        <taxon>Heteroconchia</taxon>
        <taxon>Palaeoheterodonta</taxon>
        <taxon>Unionida</taxon>
        <taxon>Unionoidea</taxon>
        <taxon>Unionidae</taxon>
        <taxon>Ambleminae</taxon>
        <taxon>Lampsilini</taxon>
        <taxon>Potamilus</taxon>
    </lineage>
</organism>
<evidence type="ECO:0000313" key="2">
    <source>
        <dbReference type="Proteomes" id="UP001195483"/>
    </source>
</evidence>
<comment type="caution">
    <text evidence="1">The sequence shown here is derived from an EMBL/GenBank/DDBJ whole genome shotgun (WGS) entry which is preliminary data.</text>
</comment>
<dbReference type="Proteomes" id="UP001195483">
    <property type="component" value="Unassembled WGS sequence"/>
</dbReference>
<sequence>MGLFHNICANLYDILHATQVTGELRGAAMSRWNQARALKYRMRGVKIESVRPLCSLSIFITEK</sequence>
<proteinExistence type="predicted"/>
<reference evidence="1" key="1">
    <citation type="journal article" date="2021" name="Genome Biol. Evol.">
        <title>A High-Quality Reference Genome for a Parasitic Bivalve with Doubly Uniparental Inheritance (Bivalvia: Unionida).</title>
        <authorList>
            <person name="Smith C.H."/>
        </authorList>
    </citation>
    <scope>NUCLEOTIDE SEQUENCE</scope>
    <source>
        <strain evidence="1">CHS0354</strain>
    </source>
</reference>
<accession>A0AAE0TEY6</accession>
<keyword evidence="2" id="KW-1185">Reference proteome</keyword>
<protein>
    <submittedName>
        <fullName evidence="1">Uncharacterized protein</fullName>
    </submittedName>
</protein>
<reference evidence="1" key="3">
    <citation type="submission" date="2023-05" db="EMBL/GenBank/DDBJ databases">
        <authorList>
            <person name="Smith C.H."/>
        </authorList>
    </citation>
    <scope>NUCLEOTIDE SEQUENCE</scope>
    <source>
        <strain evidence="1">CHS0354</strain>
        <tissue evidence="1">Mantle</tissue>
    </source>
</reference>
<dbReference type="AlphaFoldDB" id="A0AAE0TEY6"/>